<comment type="caution">
    <text evidence="1">The sequence shown here is derived from an EMBL/GenBank/DDBJ whole genome shotgun (WGS) entry which is preliminary data.</text>
</comment>
<gene>
    <name evidence="1" type="ORF">F7D08_0177</name>
</gene>
<sequence>MKTIRITSDRGLALPQELEAAYEESATVVIPEGMPMEIVREDILDGATRIATVAMECLGLPLLSEDEMPTEDDKQRLLDVFNDWGFEDRPKSERDTFDTYNTAAIRGTGPLTWDWDIYRPSKWLLCRCLSAWVLCPENMVGIPCTEVAIRKTKRKCPKLRLPAMGTNQAYAATGMLDDAASWIRYAKSLPDAELQMLLNSAVDDPRFAMQQLRKARGIIADIY</sequence>
<protein>
    <submittedName>
        <fullName evidence="1">Uncharacterized protein</fullName>
    </submittedName>
</protein>
<name>A0A6I1GCC0_9BIFI</name>
<accession>A0A6I1GCC0</accession>
<reference evidence="1 2" key="1">
    <citation type="submission" date="2019-09" db="EMBL/GenBank/DDBJ databases">
        <title>Characterization of the phylogenetic diversity of two novel species belonging to the genus Bifidobacterium: Bifidobacterium cebidarum sp. nov. and Bifidobacterium leontopitheci sp. nov.</title>
        <authorList>
            <person name="Lugli G.A."/>
            <person name="Duranti S."/>
            <person name="Milani C."/>
            <person name="Turroni F."/>
            <person name="Ventura M."/>
        </authorList>
    </citation>
    <scope>NUCLEOTIDE SEQUENCE [LARGE SCALE GENOMIC DNA]</scope>
    <source>
        <strain evidence="1 2">LMG 31469</strain>
    </source>
</reference>
<keyword evidence="2" id="KW-1185">Reference proteome</keyword>
<dbReference type="AlphaFoldDB" id="A0A6I1GCC0"/>
<organism evidence="1 2">
    <name type="scientific">Bifidobacterium cebidarum</name>
    <dbReference type="NCBI Taxonomy" id="2650773"/>
    <lineage>
        <taxon>Bacteria</taxon>
        <taxon>Bacillati</taxon>
        <taxon>Actinomycetota</taxon>
        <taxon>Actinomycetes</taxon>
        <taxon>Bifidobacteriales</taxon>
        <taxon>Bifidobacteriaceae</taxon>
        <taxon>Bifidobacterium</taxon>
    </lineage>
</organism>
<dbReference type="Proteomes" id="UP000468413">
    <property type="component" value="Unassembled WGS sequence"/>
</dbReference>
<evidence type="ECO:0000313" key="1">
    <source>
        <dbReference type="EMBL" id="KAB7789225.1"/>
    </source>
</evidence>
<dbReference type="RefSeq" id="WP_152208874.1">
    <property type="nucleotide sequence ID" value="NZ_WBVS01000001.1"/>
</dbReference>
<proteinExistence type="predicted"/>
<dbReference type="EMBL" id="WBVS01000001">
    <property type="protein sequence ID" value="KAB7789225.1"/>
    <property type="molecule type" value="Genomic_DNA"/>
</dbReference>
<evidence type="ECO:0000313" key="2">
    <source>
        <dbReference type="Proteomes" id="UP000468413"/>
    </source>
</evidence>